<protein>
    <submittedName>
        <fullName evidence="1">Uncharacterized protein</fullName>
    </submittedName>
</protein>
<keyword evidence="2" id="KW-1185">Reference proteome</keyword>
<gene>
    <name evidence="1" type="ordered locus">Avi_9545</name>
</gene>
<organism evidence="1 2">
    <name type="scientific">Allorhizobium ampelinum (strain ATCC BAA-846 / DSM 112012 / S4)</name>
    <name type="common">Agrobacterium vitis (strain S4)</name>
    <dbReference type="NCBI Taxonomy" id="311402"/>
    <lineage>
        <taxon>Bacteria</taxon>
        <taxon>Pseudomonadati</taxon>
        <taxon>Pseudomonadota</taxon>
        <taxon>Alphaproteobacteria</taxon>
        <taxon>Hyphomicrobiales</taxon>
        <taxon>Rhizobiaceae</taxon>
        <taxon>Rhizobium/Agrobacterium group</taxon>
        <taxon>Allorhizobium</taxon>
        <taxon>Allorhizobium ampelinum</taxon>
    </lineage>
</organism>
<geneLocation type="plasmid" evidence="1 2">
    <name>pAtS4b</name>
</geneLocation>
<reference evidence="1 2" key="1">
    <citation type="journal article" date="2009" name="J. Bacteriol.">
        <title>Genome sequences of three Agrobacterium biovars help elucidate the evolution of multichromosome genomes in bacteria.</title>
        <authorList>
            <person name="Slater S.C."/>
            <person name="Goldman B.S."/>
            <person name="Goodner B."/>
            <person name="Setubal J.C."/>
            <person name="Farrand S.K."/>
            <person name="Nester E.W."/>
            <person name="Burr T.J."/>
            <person name="Banta L."/>
            <person name="Dickerman A.W."/>
            <person name="Paulsen I."/>
            <person name="Otten L."/>
            <person name="Suen G."/>
            <person name="Welch R."/>
            <person name="Almeida N.F."/>
            <person name="Arnold F."/>
            <person name="Burton O.T."/>
            <person name="Du Z."/>
            <person name="Ewing A."/>
            <person name="Godsy E."/>
            <person name="Heisel S."/>
            <person name="Houmiel K.L."/>
            <person name="Jhaveri J."/>
            <person name="Lu J."/>
            <person name="Miller N.M."/>
            <person name="Norton S."/>
            <person name="Chen Q."/>
            <person name="Phoolcharoen W."/>
            <person name="Ohlin V."/>
            <person name="Ondrusek D."/>
            <person name="Pride N."/>
            <person name="Stricklin S.L."/>
            <person name="Sun J."/>
            <person name="Wheeler C."/>
            <person name="Wilson L."/>
            <person name="Zhu H."/>
            <person name="Wood D.W."/>
        </authorList>
    </citation>
    <scope>NUCLEOTIDE SEQUENCE [LARGE SCALE GENOMIC DNA]</scope>
    <source>
        <strain evidence="2">S4 / ATCC BAA-846</strain>
        <plasmid evidence="1 2">pAtS4b</plasmid>
    </source>
</reference>
<dbReference type="KEGG" id="avi:Avi_9545"/>
<dbReference type="RefSeq" id="WP_012655052.1">
    <property type="nucleotide sequence ID" value="NC_011991.1"/>
</dbReference>
<sequence length="144" mass="16375">MVEYGGGTPFCNALPERLRSIVDMMTPQLLAETWPLRFVALLSMLEDMAGEAGEVDRPLVVNKWVAIVSGLLENLPRDMDSSECLALMRHSAIETFRKRATLQSPDVSQQDELLRSTYPQWSVVEDLLDEYEAWAAHQLRTTRH</sequence>
<dbReference type="AlphaFoldDB" id="B9K344"/>
<proteinExistence type="predicted"/>
<evidence type="ECO:0000313" key="1">
    <source>
        <dbReference type="EMBL" id="ACM39292.1"/>
    </source>
</evidence>
<dbReference type="Proteomes" id="UP000001596">
    <property type="component" value="Plasmid pAtS4b"/>
</dbReference>
<dbReference type="HOGENOM" id="CLU_1785116_0_0_5"/>
<evidence type="ECO:0000313" key="2">
    <source>
        <dbReference type="Proteomes" id="UP000001596"/>
    </source>
</evidence>
<dbReference type="EMBL" id="CP000635">
    <property type="protein sequence ID" value="ACM39292.1"/>
    <property type="molecule type" value="Genomic_DNA"/>
</dbReference>
<accession>B9K344</accession>
<name>B9K344_ALLAM</name>
<keyword evidence="1" id="KW-0614">Plasmid</keyword>